<keyword evidence="7 9" id="KW-0934">Plastid</keyword>
<dbReference type="GeneID" id="24571461"/>
<dbReference type="InterPro" id="IPR001351">
    <property type="entry name" value="Ribosomal_uS3_C"/>
</dbReference>
<dbReference type="EMBL" id="KP686077">
    <property type="protein sequence ID" value="AKL82434.1"/>
    <property type="molecule type" value="Genomic_DNA"/>
</dbReference>
<dbReference type="InterPro" id="IPR005704">
    <property type="entry name" value="Ribosomal_uS3_bac-typ"/>
</dbReference>
<gene>
    <name evidence="5 9" type="primary">rps3</name>
</gene>
<dbReference type="AlphaFoldDB" id="A0A0G3VSE6"/>
<evidence type="ECO:0000256" key="6">
    <source>
        <dbReference type="RuleBase" id="RU003624"/>
    </source>
</evidence>
<protein>
    <recommendedName>
        <fullName evidence="4 5">Small ribosomal subunit protein uS3c</fullName>
    </recommendedName>
</protein>
<comment type="subunit">
    <text evidence="5 7">Part of the 30S ribosomal subunit.</text>
</comment>
<dbReference type="InterPro" id="IPR009019">
    <property type="entry name" value="KH_sf_prok-type"/>
</dbReference>
<dbReference type="HAMAP" id="MF_01309_B">
    <property type="entry name" value="Ribosomal_uS3_B"/>
    <property type="match status" value="1"/>
</dbReference>
<reference evidence="9" key="1">
    <citation type="journal article" date="2015" name="J. Eukaryot. Microbiol.">
        <title>Chloroplast Genome Evolution in the Euglenaceae.</title>
        <authorList>
            <person name="Bennett M.S."/>
            <person name="Triemer R.E."/>
        </authorList>
    </citation>
    <scope>NUCLEOTIDE SEQUENCE</scope>
    <source>
        <strain evidence="9">UTEX 1327</strain>
    </source>
</reference>
<geneLocation type="chloroplast" evidence="9"/>
<sequence>MGQKVNPLGFRIGISKNHNAFWFCNNKKYNSYLEEDIFIREFIKKITVNDDLSNIKIERKSNSIIISLLISGIESKLSNENYISEIEVKLNNLLKTKFISKKIIIKTIEIDKSECRADIVANYISKALEKRVPFRRAIKNAISKARTSNIKGIKVQVSGRLNGAEIARTEWIREGRVPLHTINAVIDYSSIKAQTLYGAIGIKVWIYN</sequence>
<comment type="similarity">
    <text evidence="1 5 6">Belongs to the universal ribosomal protein uS3 family.</text>
</comment>
<keyword evidence="7 9" id="KW-0150">Chloroplast</keyword>
<keyword evidence="2 5" id="KW-0689">Ribosomal protein</keyword>
<comment type="subcellular location">
    <subcellularLocation>
        <location evidence="5 7">Plastid</location>
        <location evidence="5 7">Chloroplast</location>
    </subcellularLocation>
</comment>
<dbReference type="GO" id="GO:0009507">
    <property type="term" value="C:chloroplast"/>
    <property type="evidence" value="ECO:0007669"/>
    <property type="project" value="UniProtKB-SubCell"/>
</dbReference>
<keyword evidence="3 5" id="KW-0687">Ribonucleoprotein</keyword>
<dbReference type="Gene3D" id="3.30.1140.32">
    <property type="entry name" value="Ribosomal protein S3, C-terminal domain"/>
    <property type="match status" value="1"/>
</dbReference>
<evidence type="ECO:0000256" key="1">
    <source>
        <dbReference type="ARBA" id="ARBA00010761"/>
    </source>
</evidence>
<dbReference type="NCBIfam" id="TIGR01009">
    <property type="entry name" value="rpsC_bact"/>
    <property type="match status" value="1"/>
</dbReference>
<dbReference type="RefSeq" id="YP_009145521.1">
    <property type="nucleotide sequence ID" value="NC_027288.1"/>
</dbReference>
<dbReference type="SUPFAM" id="SSF54814">
    <property type="entry name" value="Prokaryotic type KH domain (KH-domain type II)"/>
    <property type="match status" value="1"/>
</dbReference>
<dbReference type="Gene3D" id="3.30.300.20">
    <property type="match status" value="1"/>
</dbReference>
<dbReference type="PROSITE" id="PS00548">
    <property type="entry name" value="RIBOSOMAL_S3"/>
    <property type="match status" value="1"/>
</dbReference>
<dbReference type="GO" id="GO:0003723">
    <property type="term" value="F:RNA binding"/>
    <property type="evidence" value="ECO:0007669"/>
    <property type="project" value="InterPro"/>
</dbReference>
<name>A0A0G3VSE6_9EUGL</name>
<evidence type="ECO:0000259" key="8">
    <source>
        <dbReference type="Pfam" id="PF00189"/>
    </source>
</evidence>
<dbReference type="SUPFAM" id="SSF54821">
    <property type="entry name" value="Ribosomal protein S3 C-terminal domain"/>
    <property type="match status" value="1"/>
</dbReference>
<dbReference type="GO" id="GO:0006412">
    <property type="term" value="P:translation"/>
    <property type="evidence" value="ECO:0007669"/>
    <property type="project" value="UniProtKB-UniRule"/>
</dbReference>
<evidence type="ECO:0000256" key="4">
    <source>
        <dbReference type="ARBA" id="ARBA00035154"/>
    </source>
</evidence>
<evidence type="ECO:0000256" key="3">
    <source>
        <dbReference type="ARBA" id="ARBA00023274"/>
    </source>
</evidence>
<dbReference type="InterPro" id="IPR018280">
    <property type="entry name" value="Ribosomal_uS3_CS"/>
</dbReference>
<dbReference type="InterPro" id="IPR015946">
    <property type="entry name" value="KH_dom-like_a/b"/>
</dbReference>
<dbReference type="InterPro" id="IPR036419">
    <property type="entry name" value="Ribosomal_S3_C_sf"/>
</dbReference>
<proteinExistence type="inferred from homology"/>
<accession>A0A0G3VSE6</accession>
<evidence type="ECO:0000256" key="5">
    <source>
        <dbReference type="HAMAP-Rule" id="MF_01309"/>
    </source>
</evidence>
<dbReference type="PANTHER" id="PTHR11760">
    <property type="entry name" value="30S/40S RIBOSOMAL PROTEIN S3"/>
    <property type="match status" value="1"/>
</dbReference>
<dbReference type="InterPro" id="IPR057258">
    <property type="entry name" value="Ribosomal_uS3"/>
</dbReference>
<evidence type="ECO:0000256" key="7">
    <source>
        <dbReference type="RuleBase" id="RU003626"/>
    </source>
</evidence>
<dbReference type="Pfam" id="PF00189">
    <property type="entry name" value="Ribosomal_S3_C"/>
    <property type="match status" value="1"/>
</dbReference>
<dbReference type="GO" id="GO:0003735">
    <property type="term" value="F:structural constituent of ribosome"/>
    <property type="evidence" value="ECO:0007669"/>
    <property type="project" value="InterPro"/>
</dbReference>
<dbReference type="GO" id="GO:0022627">
    <property type="term" value="C:cytosolic small ribosomal subunit"/>
    <property type="evidence" value="ECO:0007669"/>
    <property type="project" value="TreeGrafter"/>
</dbReference>
<organism evidence="9">
    <name type="scientific">Trachelomonas volvocina</name>
    <dbReference type="NCBI Taxonomy" id="103340"/>
    <lineage>
        <taxon>Eukaryota</taxon>
        <taxon>Discoba</taxon>
        <taxon>Euglenozoa</taxon>
        <taxon>Euglenida</taxon>
        <taxon>Spirocuta</taxon>
        <taxon>Euglenophyceae</taxon>
        <taxon>Euglenales</taxon>
        <taxon>Euglenaceae</taxon>
        <taxon>Trachelomonas</taxon>
    </lineage>
</organism>
<feature type="domain" description="Small ribosomal subunit protein uS3 C-terminal" evidence="8">
    <location>
        <begin position="124"/>
        <end position="206"/>
    </location>
</feature>
<evidence type="ECO:0000256" key="2">
    <source>
        <dbReference type="ARBA" id="ARBA00022980"/>
    </source>
</evidence>
<evidence type="ECO:0000313" key="9">
    <source>
        <dbReference type="EMBL" id="AKL82434.1"/>
    </source>
</evidence>
<dbReference type="CDD" id="cd02412">
    <property type="entry name" value="KH-II_30S_S3"/>
    <property type="match status" value="1"/>
</dbReference>
<dbReference type="PANTHER" id="PTHR11760:SF19">
    <property type="entry name" value="SMALL RIBOSOMAL SUBUNIT PROTEIN US3C"/>
    <property type="match status" value="1"/>
</dbReference>